<dbReference type="RefSeq" id="WP_167488557.1">
    <property type="nucleotide sequence ID" value="NZ_CP046173.1"/>
</dbReference>
<evidence type="ECO:0000313" key="1">
    <source>
        <dbReference type="EMBL" id="QIS21259.1"/>
    </source>
</evidence>
<organism evidence="1 2">
    <name type="scientific">Nocardia terpenica</name>
    <dbReference type="NCBI Taxonomy" id="455432"/>
    <lineage>
        <taxon>Bacteria</taxon>
        <taxon>Bacillati</taxon>
        <taxon>Actinomycetota</taxon>
        <taxon>Actinomycetes</taxon>
        <taxon>Mycobacteriales</taxon>
        <taxon>Nocardiaceae</taxon>
        <taxon>Nocardia</taxon>
    </lineage>
</organism>
<name>A0A6G9Z6N4_9NOCA</name>
<accession>A0A6G9Z6N4</accession>
<dbReference type="Proteomes" id="UP000500953">
    <property type="component" value="Chromosome"/>
</dbReference>
<dbReference type="EMBL" id="CP046173">
    <property type="protein sequence ID" value="QIS21259.1"/>
    <property type="molecule type" value="Genomic_DNA"/>
</dbReference>
<sequence length="137" mass="15446">MADNVRKPALAVCYALLRDQLPDDIVVLTDIDRKRPDRFVKISRVGGPRYNVVTDGPMLMVECWSTGSAEEMAMRVAAVFEQCPGRYIHYENDRGESAQAFVSSYREVGGPVRHLDPDVLEQDRWTMTVRLGISSNV</sequence>
<evidence type="ECO:0000313" key="2">
    <source>
        <dbReference type="Proteomes" id="UP000500953"/>
    </source>
</evidence>
<dbReference type="AlphaFoldDB" id="A0A6G9Z6N4"/>
<proteinExistence type="predicted"/>
<gene>
    <name evidence="1" type="ORF">F6W96_25960</name>
</gene>
<reference evidence="1 2" key="1">
    <citation type="journal article" date="2019" name="ACS Chem. Biol.">
        <title>Identification and Mobilization of a Cryptic Antibiotic Biosynthesis Gene Locus from a Human-Pathogenic Nocardia Isolate.</title>
        <authorList>
            <person name="Herisse M."/>
            <person name="Ishida K."/>
            <person name="Porter J.L."/>
            <person name="Howden B."/>
            <person name="Hertweck C."/>
            <person name="Stinear T.P."/>
            <person name="Pidot S.J."/>
        </authorList>
    </citation>
    <scope>NUCLEOTIDE SEQUENCE [LARGE SCALE GENOMIC DNA]</scope>
    <source>
        <strain evidence="1 2">AUSMDU00012715</strain>
    </source>
</reference>
<protein>
    <recommendedName>
        <fullName evidence="3">Tail terminator</fullName>
    </recommendedName>
</protein>
<evidence type="ECO:0008006" key="3">
    <source>
        <dbReference type="Google" id="ProtNLM"/>
    </source>
</evidence>